<feature type="non-terminal residue" evidence="1">
    <location>
        <position position="1"/>
    </location>
</feature>
<gene>
    <name evidence="1" type="ORF">K443DRAFT_60132</name>
</gene>
<keyword evidence="2" id="KW-1185">Reference proteome</keyword>
<dbReference type="OrthoDB" id="3245961at2759"/>
<evidence type="ECO:0000313" key="1">
    <source>
        <dbReference type="EMBL" id="KIJ90335.1"/>
    </source>
</evidence>
<accession>A0A0C9WLI9</accession>
<dbReference type="Gene3D" id="1.10.340.70">
    <property type="match status" value="1"/>
</dbReference>
<reference evidence="2" key="2">
    <citation type="submission" date="2015-01" db="EMBL/GenBank/DDBJ databases">
        <title>Evolutionary Origins and Diversification of the Mycorrhizal Mutualists.</title>
        <authorList>
            <consortium name="DOE Joint Genome Institute"/>
            <consortium name="Mycorrhizal Genomics Consortium"/>
            <person name="Kohler A."/>
            <person name="Kuo A."/>
            <person name="Nagy L.G."/>
            <person name="Floudas D."/>
            <person name="Copeland A."/>
            <person name="Barry K.W."/>
            <person name="Cichocki N."/>
            <person name="Veneault-Fourrey C."/>
            <person name="LaButti K."/>
            <person name="Lindquist E.A."/>
            <person name="Lipzen A."/>
            <person name="Lundell T."/>
            <person name="Morin E."/>
            <person name="Murat C."/>
            <person name="Riley R."/>
            <person name="Ohm R."/>
            <person name="Sun H."/>
            <person name="Tunlid A."/>
            <person name="Henrissat B."/>
            <person name="Grigoriev I.V."/>
            <person name="Hibbett D.S."/>
            <person name="Martin F."/>
        </authorList>
    </citation>
    <scope>NUCLEOTIDE SEQUENCE [LARGE SCALE GENOMIC DNA]</scope>
    <source>
        <strain evidence="2">LaAM-08-1</strain>
    </source>
</reference>
<name>A0A0C9WLI9_9AGAR</name>
<reference evidence="1 2" key="1">
    <citation type="submission" date="2014-04" db="EMBL/GenBank/DDBJ databases">
        <authorList>
            <consortium name="DOE Joint Genome Institute"/>
            <person name="Kuo A."/>
            <person name="Kohler A."/>
            <person name="Nagy L.G."/>
            <person name="Floudas D."/>
            <person name="Copeland A."/>
            <person name="Barry K.W."/>
            <person name="Cichocki N."/>
            <person name="Veneault-Fourrey C."/>
            <person name="LaButti K."/>
            <person name="Lindquist E.A."/>
            <person name="Lipzen A."/>
            <person name="Lundell T."/>
            <person name="Morin E."/>
            <person name="Murat C."/>
            <person name="Sun H."/>
            <person name="Tunlid A."/>
            <person name="Henrissat B."/>
            <person name="Grigoriev I.V."/>
            <person name="Hibbett D.S."/>
            <person name="Martin F."/>
            <person name="Nordberg H.P."/>
            <person name="Cantor M.N."/>
            <person name="Hua S.X."/>
        </authorList>
    </citation>
    <scope>NUCLEOTIDE SEQUENCE [LARGE SCALE GENOMIC DNA]</scope>
    <source>
        <strain evidence="1 2">LaAM-08-1</strain>
    </source>
</reference>
<evidence type="ECO:0000313" key="2">
    <source>
        <dbReference type="Proteomes" id="UP000054477"/>
    </source>
</evidence>
<proteinExistence type="predicted"/>
<dbReference type="STRING" id="1095629.A0A0C9WLI9"/>
<feature type="non-terminal residue" evidence="1">
    <location>
        <position position="90"/>
    </location>
</feature>
<dbReference type="EMBL" id="KN839214">
    <property type="protein sequence ID" value="KIJ90335.1"/>
    <property type="molecule type" value="Genomic_DNA"/>
</dbReference>
<organism evidence="1 2">
    <name type="scientific">Laccaria amethystina LaAM-08-1</name>
    <dbReference type="NCBI Taxonomy" id="1095629"/>
    <lineage>
        <taxon>Eukaryota</taxon>
        <taxon>Fungi</taxon>
        <taxon>Dikarya</taxon>
        <taxon>Basidiomycota</taxon>
        <taxon>Agaricomycotina</taxon>
        <taxon>Agaricomycetes</taxon>
        <taxon>Agaricomycetidae</taxon>
        <taxon>Agaricales</taxon>
        <taxon>Agaricineae</taxon>
        <taxon>Hydnangiaceae</taxon>
        <taxon>Laccaria</taxon>
    </lineage>
</organism>
<protein>
    <submittedName>
        <fullName evidence="1">Uncharacterized protein</fullName>
    </submittedName>
</protein>
<dbReference type="HOGENOM" id="CLU_135406_1_0_1"/>
<dbReference type="AlphaFoldDB" id="A0A0C9WLI9"/>
<dbReference type="Proteomes" id="UP000054477">
    <property type="component" value="Unassembled WGS sequence"/>
</dbReference>
<sequence>PNLHVSMDLDFLKDWVEDYEDDQAFGRIWADKERLAKNRKANSRFLRDERGLLFFLDESYQPRLCVPKKRRNFILREAHESPLESAHVGA</sequence>